<proteinExistence type="predicted"/>
<sequence>MRRRRVIFRSVVLVLALGGALALLLPTSWFSLGLAFLGVVVAFVAVFALINLLSALRDRTPDHEPSGAWWWCELPIDHPYVRLADVDSTWRCTRCGDVRHTPPPRATTDAWAEGESGFPMGYHD</sequence>
<name>A0A7Y6A266_9CELL</name>
<dbReference type="AlphaFoldDB" id="A0A7Y6A266"/>
<evidence type="ECO:0000313" key="3">
    <source>
        <dbReference type="Proteomes" id="UP000565724"/>
    </source>
</evidence>
<keyword evidence="3" id="KW-1185">Reference proteome</keyword>
<keyword evidence="1" id="KW-0472">Membrane</keyword>
<gene>
    <name evidence="2" type="ORF">HP550_08550</name>
</gene>
<evidence type="ECO:0000256" key="1">
    <source>
        <dbReference type="SAM" id="Phobius"/>
    </source>
</evidence>
<accession>A0A7Y6A266</accession>
<dbReference type="EMBL" id="JABMCI010000060">
    <property type="protein sequence ID" value="NUU17297.1"/>
    <property type="molecule type" value="Genomic_DNA"/>
</dbReference>
<dbReference type="Proteomes" id="UP000565724">
    <property type="component" value="Unassembled WGS sequence"/>
</dbReference>
<organism evidence="2 3">
    <name type="scientific">Cellulomonas humilata</name>
    <dbReference type="NCBI Taxonomy" id="144055"/>
    <lineage>
        <taxon>Bacteria</taxon>
        <taxon>Bacillati</taxon>
        <taxon>Actinomycetota</taxon>
        <taxon>Actinomycetes</taxon>
        <taxon>Micrococcales</taxon>
        <taxon>Cellulomonadaceae</taxon>
        <taxon>Cellulomonas</taxon>
    </lineage>
</organism>
<protein>
    <submittedName>
        <fullName evidence="2">Uncharacterized protein</fullName>
    </submittedName>
</protein>
<dbReference type="RefSeq" id="WP_175347230.1">
    <property type="nucleotide sequence ID" value="NZ_JABMCI010000060.1"/>
</dbReference>
<comment type="caution">
    <text evidence="2">The sequence shown here is derived from an EMBL/GenBank/DDBJ whole genome shotgun (WGS) entry which is preliminary data.</text>
</comment>
<reference evidence="2 3" key="1">
    <citation type="submission" date="2020-05" db="EMBL/GenBank/DDBJ databases">
        <title>Genome Sequencing of Type Strains.</title>
        <authorList>
            <person name="Lemaire J.F."/>
            <person name="Inderbitzin P."/>
            <person name="Gregorio O.A."/>
            <person name="Collins S.B."/>
            <person name="Wespe N."/>
            <person name="Knight-Connoni V."/>
        </authorList>
    </citation>
    <scope>NUCLEOTIDE SEQUENCE [LARGE SCALE GENOMIC DNA]</scope>
    <source>
        <strain evidence="2 3">ATCC 25174</strain>
    </source>
</reference>
<evidence type="ECO:0000313" key="2">
    <source>
        <dbReference type="EMBL" id="NUU17297.1"/>
    </source>
</evidence>
<keyword evidence="1" id="KW-0812">Transmembrane</keyword>
<keyword evidence="1" id="KW-1133">Transmembrane helix</keyword>
<feature type="transmembrane region" description="Helical" evidence="1">
    <location>
        <begin position="32"/>
        <end position="53"/>
    </location>
</feature>